<comment type="caution">
    <text evidence="1">The sequence shown here is derived from an EMBL/GenBank/DDBJ whole genome shotgun (WGS) entry which is preliminary data.</text>
</comment>
<protein>
    <submittedName>
        <fullName evidence="1">Uncharacterized protein</fullName>
    </submittedName>
</protein>
<reference evidence="1" key="1">
    <citation type="submission" date="2020-10" db="EMBL/GenBank/DDBJ databases">
        <title>Chromosome-scale genome assembly of the Allis shad, Alosa alosa.</title>
        <authorList>
            <person name="Margot Z."/>
            <person name="Christophe K."/>
            <person name="Cabau C."/>
            <person name="Louis A."/>
            <person name="Berthelot C."/>
            <person name="Parey E."/>
            <person name="Roest Crollius H."/>
            <person name="Montfort J."/>
            <person name="Robinson-Rechavi M."/>
            <person name="Bucao C."/>
            <person name="Bouchez O."/>
            <person name="Gislard M."/>
            <person name="Lluch J."/>
            <person name="Milhes M."/>
            <person name="Lampietro C."/>
            <person name="Lopez Roques C."/>
            <person name="Donnadieu C."/>
            <person name="Braasch I."/>
            <person name="Desvignes T."/>
            <person name="Postlethwait J."/>
            <person name="Bobe J."/>
            <person name="Guiguen Y."/>
        </authorList>
    </citation>
    <scope>NUCLEOTIDE SEQUENCE</scope>
    <source>
        <strain evidence="1">M-15738</strain>
        <tissue evidence="1">Blood</tissue>
    </source>
</reference>
<name>A0AAV6FY50_9TELE</name>
<proteinExistence type="predicted"/>
<dbReference type="AlphaFoldDB" id="A0AAV6FY50"/>
<sequence length="145" mass="16555">MTWLKGARKVSALTATQWTRVEVLIESFKNKRVVLIRVISAKAFSFDCWDSCVTKLYCNPEALLVAPLHFRSQSQFNRGCVLHPPGQATCGFPLSRCLSNKCVTFIQDKERDTQRYKAKLIRLLGSKLAVTFSERNLDSRMLLEL</sequence>
<evidence type="ECO:0000313" key="1">
    <source>
        <dbReference type="EMBL" id="KAG5266187.1"/>
    </source>
</evidence>
<accession>A0AAV6FY50</accession>
<gene>
    <name evidence="1" type="ORF">AALO_G00250740</name>
</gene>
<dbReference type="EMBL" id="JADWDJ010000019">
    <property type="protein sequence ID" value="KAG5266187.1"/>
    <property type="molecule type" value="Genomic_DNA"/>
</dbReference>
<keyword evidence="2" id="KW-1185">Reference proteome</keyword>
<evidence type="ECO:0000313" key="2">
    <source>
        <dbReference type="Proteomes" id="UP000823561"/>
    </source>
</evidence>
<dbReference type="Proteomes" id="UP000823561">
    <property type="component" value="Chromosome 19"/>
</dbReference>
<organism evidence="1 2">
    <name type="scientific">Alosa alosa</name>
    <name type="common">allis shad</name>
    <dbReference type="NCBI Taxonomy" id="278164"/>
    <lineage>
        <taxon>Eukaryota</taxon>
        <taxon>Metazoa</taxon>
        <taxon>Chordata</taxon>
        <taxon>Craniata</taxon>
        <taxon>Vertebrata</taxon>
        <taxon>Euteleostomi</taxon>
        <taxon>Actinopterygii</taxon>
        <taxon>Neopterygii</taxon>
        <taxon>Teleostei</taxon>
        <taxon>Clupei</taxon>
        <taxon>Clupeiformes</taxon>
        <taxon>Clupeoidei</taxon>
        <taxon>Clupeidae</taxon>
        <taxon>Alosa</taxon>
    </lineage>
</organism>